<evidence type="ECO:0000313" key="3">
    <source>
        <dbReference type="EMBL" id="QEA06044.1"/>
    </source>
</evidence>
<dbReference type="InterPro" id="IPR029063">
    <property type="entry name" value="SAM-dependent_MTases_sf"/>
</dbReference>
<dbReference type="EMBL" id="MN079122">
    <property type="protein sequence ID" value="QEA06044.1"/>
    <property type="molecule type" value="Genomic_DNA"/>
</dbReference>
<dbReference type="PANTHER" id="PTHR44068:SF11">
    <property type="entry name" value="GERANYL DIPHOSPHATE 2-C-METHYLTRANSFERASE"/>
    <property type="match status" value="1"/>
</dbReference>
<dbReference type="InterPro" id="IPR050447">
    <property type="entry name" value="Erg6_SMT_methyltransf"/>
</dbReference>
<dbReference type="PANTHER" id="PTHR44068">
    <property type="entry name" value="ZGC:194242"/>
    <property type="match status" value="1"/>
</dbReference>
<dbReference type="Pfam" id="PF08241">
    <property type="entry name" value="Methyltransf_11"/>
    <property type="match status" value="1"/>
</dbReference>
<evidence type="ECO:0000259" key="2">
    <source>
        <dbReference type="Pfam" id="PF08241"/>
    </source>
</evidence>
<dbReference type="SUPFAM" id="SSF53335">
    <property type="entry name" value="S-adenosyl-L-methionine-dependent methyltransferases"/>
    <property type="match status" value="1"/>
</dbReference>
<gene>
    <name evidence="3" type="ORF">KBTEX_02373</name>
</gene>
<reference evidence="3" key="1">
    <citation type="submission" date="2019-06" db="EMBL/GenBank/DDBJ databases">
        <authorList>
            <person name="Murdoch R.W."/>
            <person name="Fathepure B."/>
        </authorList>
    </citation>
    <scope>NUCLEOTIDE SEQUENCE</scope>
</reference>
<dbReference type="EC" id="2.1.1.157" evidence="3"/>
<proteinExistence type="predicted"/>
<sequence length="268" mass="30707">MSEHYENSGVDRLYSAVWGENIHYGVYETGDEGIETATWAAKRLMAEAARLSPGERVLEVACGYGATARYLAEEYGVSVVASNISETQLARCREMAESRALDDRVSFEYADFHELPFPDESFDVWWCQESMVHSPDKERVLREAYRVLKPGGRAVISDHIFWHERLTPQERAAVEARYGMSNLSSPADYERHIEAAGFTLVEHRDWQRHAALHRAKVLARLEQHMSEFAREMDAETLENNHRSWAHWADLAAEGKLSLDFYLAEKPAR</sequence>
<accession>A0A5B8REV5</accession>
<dbReference type="CDD" id="cd02440">
    <property type="entry name" value="AdoMet_MTases"/>
    <property type="match status" value="1"/>
</dbReference>
<dbReference type="Gene3D" id="3.40.50.150">
    <property type="entry name" value="Vaccinia Virus protein VP39"/>
    <property type="match status" value="1"/>
</dbReference>
<dbReference type="InterPro" id="IPR013216">
    <property type="entry name" value="Methyltransf_11"/>
</dbReference>
<keyword evidence="1 3" id="KW-0808">Transferase</keyword>
<dbReference type="GO" id="GO:0008757">
    <property type="term" value="F:S-adenosylmethionine-dependent methyltransferase activity"/>
    <property type="evidence" value="ECO:0007669"/>
    <property type="project" value="InterPro"/>
</dbReference>
<organism evidence="3">
    <name type="scientific">uncultured organism</name>
    <dbReference type="NCBI Taxonomy" id="155900"/>
    <lineage>
        <taxon>unclassified sequences</taxon>
        <taxon>environmental samples</taxon>
    </lineage>
</organism>
<dbReference type="AlphaFoldDB" id="A0A5B8REV5"/>
<keyword evidence="3" id="KW-0489">Methyltransferase</keyword>
<name>A0A5B8REV5_9ZZZZ</name>
<feature type="domain" description="Methyltransferase type 11" evidence="2">
    <location>
        <begin position="58"/>
        <end position="156"/>
    </location>
</feature>
<evidence type="ECO:0000256" key="1">
    <source>
        <dbReference type="ARBA" id="ARBA00022679"/>
    </source>
</evidence>
<protein>
    <submittedName>
        <fullName evidence="3">Sarcosine/dimethylglycine N-methyltransferase</fullName>
        <ecNumber evidence="3">2.1.1.157</ecNumber>
    </submittedName>
</protein>
<dbReference type="GO" id="GO:0032259">
    <property type="term" value="P:methylation"/>
    <property type="evidence" value="ECO:0007669"/>
    <property type="project" value="UniProtKB-KW"/>
</dbReference>